<reference evidence="3" key="1">
    <citation type="journal article" date="2016" name="Nature">
        <title>The genome of the seagrass Zostera marina reveals angiosperm adaptation to the sea.</title>
        <authorList>
            <person name="Olsen J.L."/>
            <person name="Rouze P."/>
            <person name="Verhelst B."/>
            <person name="Lin Y.-C."/>
            <person name="Bayer T."/>
            <person name="Collen J."/>
            <person name="Dattolo E."/>
            <person name="De Paoli E."/>
            <person name="Dittami S."/>
            <person name="Maumus F."/>
            <person name="Michel G."/>
            <person name="Kersting A."/>
            <person name="Lauritano C."/>
            <person name="Lohaus R."/>
            <person name="Toepel M."/>
            <person name="Tonon T."/>
            <person name="Vanneste K."/>
            <person name="Amirebrahimi M."/>
            <person name="Brakel J."/>
            <person name="Bostroem C."/>
            <person name="Chovatia M."/>
            <person name="Grimwood J."/>
            <person name="Jenkins J.W."/>
            <person name="Jueterbock A."/>
            <person name="Mraz A."/>
            <person name="Stam W.T."/>
            <person name="Tice H."/>
            <person name="Bornberg-Bauer E."/>
            <person name="Green P.J."/>
            <person name="Pearson G.A."/>
            <person name="Procaccini G."/>
            <person name="Duarte C.M."/>
            <person name="Schmutz J."/>
            <person name="Reusch T.B.H."/>
            <person name="Van de Peer Y."/>
        </authorList>
    </citation>
    <scope>NUCLEOTIDE SEQUENCE [LARGE SCALE GENOMIC DNA]</scope>
    <source>
        <strain evidence="3">cv. Finnish</strain>
    </source>
</reference>
<protein>
    <submittedName>
        <fullName evidence="2">Uncharacterized protein</fullName>
    </submittedName>
</protein>
<organism evidence="2 3">
    <name type="scientific">Zostera marina</name>
    <name type="common">Eelgrass</name>
    <dbReference type="NCBI Taxonomy" id="29655"/>
    <lineage>
        <taxon>Eukaryota</taxon>
        <taxon>Viridiplantae</taxon>
        <taxon>Streptophyta</taxon>
        <taxon>Embryophyta</taxon>
        <taxon>Tracheophyta</taxon>
        <taxon>Spermatophyta</taxon>
        <taxon>Magnoliopsida</taxon>
        <taxon>Liliopsida</taxon>
        <taxon>Zosteraceae</taxon>
        <taxon>Zostera</taxon>
    </lineage>
</organism>
<evidence type="ECO:0000313" key="3">
    <source>
        <dbReference type="Proteomes" id="UP000036987"/>
    </source>
</evidence>
<sequence>MVKSKPFANTNWRPSVFLTNDTTNGRKCKRRRFKHPNARIKARRVRRPVQRQRMNNAYSSKGYVENYDIELYKPISKKSYVVKVDHVGRFPYMFGKEWRLFVAREKLMKDNLLEFLFYPSPKKSIIVVITRVGVPTSFIEGFKRKTKIRLPTHFMKERESIRLEKEESESTYDPVEDGIHTDDDGDENVDQAEVSKQEDSTLPEMEWTTTLSKSNVLGKNPYLVTDYAWAGRISSTNMN</sequence>
<feature type="region of interest" description="Disordered" evidence="1">
    <location>
        <begin position="163"/>
        <end position="188"/>
    </location>
</feature>
<evidence type="ECO:0000256" key="1">
    <source>
        <dbReference type="SAM" id="MobiDB-lite"/>
    </source>
</evidence>
<comment type="caution">
    <text evidence="2">The sequence shown here is derived from an EMBL/GenBank/DDBJ whole genome shotgun (WGS) entry which is preliminary data.</text>
</comment>
<keyword evidence="3" id="KW-1185">Reference proteome</keyword>
<proteinExistence type="predicted"/>
<dbReference type="AlphaFoldDB" id="A0A0K9PA38"/>
<name>A0A0K9PA38_ZOSMR</name>
<dbReference type="EMBL" id="LFYR01001077">
    <property type="protein sequence ID" value="KMZ65050.1"/>
    <property type="molecule type" value="Genomic_DNA"/>
</dbReference>
<gene>
    <name evidence="2" type="ORF">ZOSMA_33G00810</name>
</gene>
<accession>A0A0K9PA38</accession>
<evidence type="ECO:0000313" key="2">
    <source>
        <dbReference type="EMBL" id="KMZ65050.1"/>
    </source>
</evidence>
<feature type="compositionally biased region" description="Acidic residues" evidence="1">
    <location>
        <begin position="166"/>
        <end position="176"/>
    </location>
</feature>
<dbReference type="Proteomes" id="UP000036987">
    <property type="component" value="Unassembled WGS sequence"/>
</dbReference>